<dbReference type="PANTHER" id="PTHR43415">
    <property type="entry name" value="SPERMIDINE N(1)-ACETYLTRANSFERASE"/>
    <property type="match status" value="1"/>
</dbReference>
<dbReference type="EMBL" id="FOVL01000002">
    <property type="protein sequence ID" value="SFN32249.1"/>
    <property type="molecule type" value="Genomic_DNA"/>
</dbReference>
<dbReference type="GO" id="GO:0016747">
    <property type="term" value="F:acyltransferase activity, transferring groups other than amino-acyl groups"/>
    <property type="evidence" value="ECO:0007669"/>
    <property type="project" value="InterPro"/>
</dbReference>
<keyword evidence="2" id="KW-0808">Transferase</keyword>
<keyword evidence="3" id="KW-1185">Reference proteome</keyword>
<dbReference type="OrthoDB" id="893030at2"/>
<feature type="domain" description="N-acetyltransferase" evidence="1">
    <location>
        <begin position="9"/>
        <end position="166"/>
    </location>
</feature>
<dbReference type="PROSITE" id="PS51186">
    <property type="entry name" value="GNAT"/>
    <property type="match status" value="1"/>
</dbReference>
<reference evidence="2 3" key="1">
    <citation type="submission" date="2016-10" db="EMBL/GenBank/DDBJ databases">
        <authorList>
            <person name="de Groot N.N."/>
        </authorList>
    </citation>
    <scope>NUCLEOTIDE SEQUENCE [LARGE SCALE GENOMIC DNA]</scope>
    <source>
        <strain evidence="2 3">DSM 17794</strain>
    </source>
</reference>
<organism evidence="2 3">
    <name type="scientific">Salegentibacter flavus</name>
    <dbReference type="NCBI Taxonomy" id="287099"/>
    <lineage>
        <taxon>Bacteria</taxon>
        <taxon>Pseudomonadati</taxon>
        <taxon>Bacteroidota</taxon>
        <taxon>Flavobacteriia</taxon>
        <taxon>Flavobacteriales</taxon>
        <taxon>Flavobacteriaceae</taxon>
        <taxon>Salegentibacter</taxon>
    </lineage>
</organism>
<dbReference type="Pfam" id="PF13302">
    <property type="entry name" value="Acetyltransf_3"/>
    <property type="match status" value="1"/>
</dbReference>
<dbReference type="RefSeq" id="WP_093405365.1">
    <property type="nucleotide sequence ID" value="NZ_FOVL01000002.1"/>
</dbReference>
<dbReference type="InterPro" id="IPR000182">
    <property type="entry name" value="GNAT_dom"/>
</dbReference>
<dbReference type="Gene3D" id="3.40.630.30">
    <property type="match status" value="1"/>
</dbReference>
<dbReference type="STRING" id="287099.SAMN05660413_00453"/>
<dbReference type="PANTHER" id="PTHR43415:SF3">
    <property type="entry name" value="GNAT-FAMILY ACETYLTRANSFERASE"/>
    <property type="match status" value="1"/>
</dbReference>
<dbReference type="SUPFAM" id="SSF55729">
    <property type="entry name" value="Acyl-CoA N-acyltransferases (Nat)"/>
    <property type="match status" value="1"/>
</dbReference>
<evidence type="ECO:0000313" key="2">
    <source>
        <dbReference type="EMBL" id="SFN32249.1"/>
    </source>
</evidence>
<evidence type="ECO:0000313" key="3">
    <source>
        <dbReference type="Proteomes" id="UP000199153"/>
    </source>
</evidence>
<name>A0A1I4Y3X2_9FLAO</name>
<evidence type="ECO:0000259" key="1">
    <source>
        <dbReference type="PROSITE" id="PS51186"/>
    </source>
</evidence>
<dbReference type="InterPro" id="IPR016181">
    <property type="entry name" value="Acyl_CoA_acyltransferase"/>
</dbReference>
<dbReference type="AlphaFoldDB" id="A0A1I4Y3X2"/>
<accession>A0A1I4Y3X2</accession>
<sequence>MQTLKGNKIYLRALEPEDLDFVHEVENNEDLWVVSATQSPYSRYMIKKYLENAHRDIYEVKQLRLVICNYDHKSVGLVDLFDLEPKDKRAAIGILIADPADRKKGYGAESISLICDYSFRHLALHQVYANVTTDNEASVKLFEKLGFTRVGVKKDWILVDKEFKDEALYQLINK</sequence>
<gene>
    <name evidence="2" type="ORF">SAMN05660413_00453</name>
</gene>
<protein>
    <submittedName>
        <fullName evidence="2">Diamine N-acetyltransferase</fullName>
    </submittedName>
</protein>
<dbReference type="Proteomes" id="UP000199153">
    <property type="component" value="Unassembled WGS sequence"/>
</dbReference>
<proteinExistence type="predicted"/>